<dbReference type="EMBL" id="JANRHJ010000016">
    <property type="protein sequence ID" value="MCR8874979.1"/>
    <property type="molecule type" value="Genomic_DNA"/>
</dbReference>
<comment type="subcellular location">
    <subcellularLocation>
        <location evidence="7">Cytoplasm</location>
    </subcellularLocation>
</comment>
<dbReference type="InterPro" id="IPR016163">
    <property type="entry name" value="Ald_DH_C"/>
</dbReference>
<keyword evidence="3 7" id="KW-0641">Proline biosynthesis</keyword>
<dbReference type="RefSeq" id="WP_018711692.1">
    <property type="nucleotide sequence ID" value="NZ_CALULB010000025.1"/>
</dbReference>
<keyword evidence="4 7" id="KW-0521">NADP</keyword>
<dbReference type="GO" id="GO:0004350">
    <property type="term" value="F:glutamate-5-semialdehyde dehydrogenase activity"/>
    <property type="evidence" value="ECO:0007669"/>
    <property type="project" value="UniProtKB-UniRule"/>
</dbReference>
<reference evidence="8 9" key="1">
    <citation type="submission" date="2022-08" db="EMBL/GenBank/DDBJ databases">
        <authorList>
            <person name="Zeman M."/>
            <person name="Kubasova T."/>
        </authorList>
    </citation>
    <scope>NUCLEOTIDE SEQUENCE [LARGE SCALE GENOMIC DNA]</scope>
    <source>
        <strain evidence="8 9">ET62</strain>
    </source>
</reference>
<comment type="function">
    <text evidence="7">Catalyzes the NADPH-dependent reduction of L-glutamate 5-phosphate into L-glutamate 5-semialdehyde and phosphate. The product spontaneously undergoes cyclization to form 1-pyrroline-5-carboxylate.</text>
</comment>
<dbReference type="PANTHER" id="PTHR11063">
    <property type="entry name" value="GLUTAMATE SEMIALDEHYDE DEHYDROGENASE"/>
    <property type="match status" value="1"/>
</dbReference>
<keyword evidence="7" id="KW-0963">Cytoplasm</keyword>
<dbReference type="EC" id="1.2.1.41" evidence="7"/>
<evidence type="ECO:0000256" key="5">
    <source>
        <dbReference type="ARBA" id="ARBA00023002"/>
    </source>
</evidence>
<comment type="caution">
    <text evidence="8">The sequence shown here is derived from an EMBL/GenBank/DDBJ whole genome shotgun (WGS) entry which is preliminary data.</text>
</comment>
<dbReference type="PROSITE" id="PS01223">
    <property type="entry name" value="PROA"/>
    <property type="match status" value="1"/>
</dbReference>
<comment type="pathway">
    <text evidence="1 7">Amino-acid biosynthesis; L-proline biosynthesis; L-glutamate 5-semialdehyde from L-glutamate: step 2/2.</text>
</comment>
<dbReference type="HAMAP" id="MF_00412">
    <property type="entry name" value="ProA"/>
    <property type="match status" value="1"/>
</dbReference>
<evidence type="ECO:0000313" key="8">
    <source>
        <dbReference type="EMBL" id="MCR8874979.1"/>
    </source>
</evidence>
<keyword evidence="9" id="KW-1185">Reference proteome</keyword>
<dbReference type="GO" id="GO:0050661">
    <property type="term" value="F:NADP binding"/>
    <property type="evidence" value="ECO:0007669"/>
    <property type="project" value="InterPro"/>
</dbReference>
<evidence type="ECO:0000313" key="9">
    <source>
        <dbReference type="Proteomes" id="UP001204579"/>
    </source>
</evidence>
<dbReference type="CDD" id="cd07079">
    <property type="entry name" value="ALDH_F18-19_ProA-GPR"/>
    <property type="match status" value="1"/>
</dbReference>
<dbReference type="AlphaFoldDB" id="A0AAW5NBA5"/>
<keyword evidence="5 7" id="KW-0560">Oxidoreductase</keyword>
<dbReference type="Gene3D" id="3.40.309.10">
    <property type="entry name" value="Aldehyde Dehydrogenase, Chain A, domain 2"/>
    <property type="match status" value="1"/>
</dbReference>
<keyword evidence="2 7" id="KW-0028">Amino-acid biosynthesis</keyword>
<accession>A0AAW5NBA5</accession>
<dbReference type="InterPro" id="IPR012134">
    <property type="entry name" value="Glu-5-SA_DH"/>
</dbReference>
<dbReference type="InterPro" id="IPR016161">
    <property type="entry name" value="Ald_DH/histidinol_DH"/>
</dbReference>
<proteinExistence type="inferred from homology"/>
<dbReference type="NCBIfam" id="TIGR00407">
    <property type="entry name" value="proA"/>
    <property type="match status" value="1"/>
</dbReference>
<dbReference type="InterPro" id="IPR016162">
    <property type="entry name" value="Ald_DH_N"/>
</dbReference>
<organism evidence="8 9">
    <name type="scientific">Phocaeicola barnesiae</name>
    <dbReference type="NCBI Taxonomy" id="376804"/>
    <lineage>
        <taxon>Bacteria</taxon>
        <taxon>Pseudomonadati</taxon>
        <taxon>Bacteroidota</taxon>
        <taxon>Bacteroidia</taxon>
        <taxon>Bacteroidales</taxon>
        <taxon>Bacteroidaceae</taxon>
        <taxon>Phocaeicola</taxon>
    </lineage>
</organism>
<dbReference type="GeneID" id="82444096"/>
<dbReference type="InterPro" id="IPR020593">
    <property type="entry name" value="G-glutamylP_reductase_CS"/>
</dbReference>
<gene>
    <name evidence="7" type="primary">proA</name>
    <name evidence="8" type="ORF">NW209_13315</name>
</gene>
<dbReference type="GO" id="GO:0055129">
    <property type="term" value="P:L-proline biosynthetic process"/>
    <property type="evidence" value="ECO:0007669"/>
    <property type="project" value="UniProtKB-UniRule"/>
</dbReference>
<evidence type="ECO:0000256" key="1">
    <source>
        <dbReference type="ARBA" id="ARBA00004985"/>
    </source>
</evidence>
<sequence>MNLNETFQAVRLASRKLALTDEQTVNNILLAVADEALLRTDEILEANLADLERMDPSNPKYDRLKLTKERLAGIAQDMRNVASLPSPLGRVLDDRVRPNGLHLRKISVPFGVIGIIYEARPNVSFDVFSLCLKSGSACILKGGSDADSSNRAIVRIIHDVLDRFGMDPHVVELLPADREATTALLHAEGYVDLVIPRGSSGLINYVRKEATIPVIETGAGICHTYFDASGDLDKGKAIVNNAKTRRVSVCNALDCLLIHASRLSDLAALCAPLASSRVILYADEAAYQALEGHYPSELLAPATAESFGTEFLDYKMAVKTVANLEEAITHIYRYSSKHSECIVTEDEAAATYFCRAVDAACVYTNAPTSFTDGAQFGLGAEIGISTQKLHARGPMGLQEITTYKWLIEGNGQIRP</sequence>
<dbReference type="InterPro" id="IPR000965">
    <property type="entry name" value="GPR_dom"/>
</dbReference>
<dbReference type="PANTHER" id="PTHR11063:SF8">
    <property type="entry name" value="DELTA-1-PYRROLINE-5-CARBOXYLATE SYNTHASE"/>
    <property type="match status" value="1"/>
</dbReference>
<evidence type="ECO:0000256" key="3">
    <source>
        <dbReference type="ARBA" id="ARBA00022650"/>
    </source>
</evidence>
<evidence type="ECO:0000256" key="4">
    <source>
        <dbReference type="ARBA" id="ARBA00022857"/>
    </source>
</evidence>
<dbReference type="SUPFAM" id="SSF53720">
    <property type="entry name" value="ALDH-like"/>
    <property type="match status" value="1"/>
</dbReference>
<dbReference type="Gene3D" id="3.40.605.10">
    <property type="entry name" value="Aldehyde Dehydrogenase, Chain A, domain 1"/>
    <property type="match status" value="1"/>
</dbReference>
<dbReference type="NCBIfam" id="NF001221">
    <property type="entry name" value="PRK00197.1"/>
    <property type="match status" value="1"/>
</dbReference>
<dbReference type="PIRSF" id="PIRSF000151">
    <property type="entry name" value="GPR"/>
    <property type="match status" value="1"/>
</dbReference>
<evidence type="ECO:0000256" key="2">
    <source>
        <dbReference type="ARBA" id="ARBA00022605"/>
    </source>
</evidence>
<name>A0AAW5NBA5_9BACT</name>
<dbReference type="GO" id="GO:0005737">
    <property type="term" value="C:cytoplasm"/>
    <property type="evidence" value="ECO:0007669"/>
    <property type="project" value="UniProtKB-SubCell"/>
</dbReference>
<comment type="similarity">
    <text evidence="7">Belongs to the gamma-glutamyl phosphate reductase family.</text>
</comment>
<evidence type="ECO:0000256" key="6">
    <source>
        <dbReference type="ARBA" id="ARBA00049024"/>
    </source>
</evidence>
<evidence type="ECO:0000256" key="7">
    <source>
        <dbReference type="HAMAP-Rule" id="MF_00412"/>
    </source>
</evidence>
<protein>
    <recommendedName>
        <fullName evidence="7">Gamma-glutamyl phosphate reductase</fullName>
        <shortName evidence="7">GPR</shortName>
        <ecNumber evidence="7">1.2.1.41</ecNumber>
    </recommendedName>
    <alternativeName>
        <fullName evidence="7">Glutamate-5-semialdehyde dehydrogenase</fullName>
    </alternativeName>
    <alternativeName>
        <fullName evidence="7">Glutamyl-gamma-semialdehyde dehydrogenase</fullName>
        <shortName evidence="7">GSA dehydrogenase</shortName>
    </alternativeName>
</protein>
<comment type="catalytic activity">
    <reaction evidence="6 7">
        <text>L-glutamate 5-semialdehyde + phosphate + NADP(+) = L-glutamyl 5-phosphate + NADPH + H(+)</text>
        <dbReference type="Rhea" id="RHEA:19541"/>
        <dbReference type="ChEBI" id="CHEBI:15378"/>
        <dbReference type="ChEBI" id="CHEBI:43474"/>
        <dbReference type="ChEBI" id="CHEBI:57783"/>
        <dbReference type="ChEBI" id="CHEBI:58066"/>
        <dbReference type="ChEBI" id="CHEBI:58274"/>
        <dbReference type="ChEBI" id="CHEBI:58349"/>
        <dbReference type="EC" id="1.2.1.41"/>
    </reaction>
</comment>
<dbReference type="Proteomes" id="UP001204579">
    <property type="component" value="Unassembled WGS sequence"/>
</dbReference>